<accession>A0A7W9H0E5</accession>
<gene>
    <name evidence="1" type="ORF">HDA41_000960</name>
</gene>
<dbReference type="Proteomes" id="UP000590647">
    <property type="component" value="Unassembled WGS sequence"/>
</dbReference>
<protein>
    <submittedName>
        <fullName evidence="1">Uncharacterized protein</fullName>
    </submittedName>
</protein>
<evidence type="ECO:0000313" key="2">
    <source>
        <dbReference type="Proteomes" id="UP000590647"/>
    </source>
</evidence>
<organism evidence="1 2">
    <name type="scientific">Streptomyces caelestis</name>
    <dbReference type="NCBI Taxonomy" id="36816"/>
    <lineage>
        <taxon>Bacteria</taxon>
        <taxon>Bacillati</taxon>
        <taxon>Actinomycetota</taxon>
        <taxon>Actinomycetes</taxon>
        <taxon>Kitasatosporales</taxon>
        <taxon>Streptomycetaceae</taxon>
        <taxon>Streptomyces</taxon>
    </lineage>
</organism>
<dbReference type="AlphaFoldDB" id="A0A7W9H0E5"/>
<proteinExistence type="predicted"/>
<sequence>MALTTKRNREVTVRELCARWATAARSPKGEGGSVPAGQRALHDRVELVGEVRARVRGV</sequence>
<comment type="caution">
    <text evidence="1">The sequence shown here is derived from an EMBL/GenBank/DDBJ whole genome shotgun (WGS) entry which is preliminary data.</text>
</comment>
<reference evidence="1 2" key="1">
    <citation type="submission" date="2020-08" db="EMBL/GenBank/DDBJ databases">
        <title>Sequencing the genomes of 1000 actinobacteria strains.</title>
        <authorList>
            <person name="Klenk H.-P."/>
        </authorList>
    </citation>
    <scope>NUCLEOTIDE SEQUENCE [LARGE SCALE GENOMIC DNA]</scope>
    <source>
        <strain evidence="1 2">DSM 40084</strain>
    </source>
</reference>
<evidence type="ECO:0000313" key="1">
    <source>
        <dbReference type="EMBL" id="MBB5792996.1"/>
    </source>
</evidence>
<dbReference type="EMBL" id="JACHNE010000001">
    <property type="protein sequence ID" value="MBB5792996.1"/>
    <property type="molecule type" value="Genomic_DNA"/>
</dbReference>
<keyword evidence="2" id="KW-1185">Reference proteome</keyword>
<name>A0A7W9H0E5_9ACTN</name>